<keyword evidence="6 9" id="KW-0119">Carbohydrate metabolism</keyword>
<dbReference type="InterPro" id="IPR001000">
    <property type="entry name" value="GH10_dom"/>
</dbReference>
<evidence type="ECO:0000256" key="1">
    <source>
        <dbReference type="ARBA" id="ARBA00000681"/>
    </source>
</evidence>
<evidence type="ECO:0000256" key="7">
    <source>
        <dbReference type="ARBA" id="ARBA00023295"/>
    </source>
</evidence>
<keyword evidence="13" id="KW-1185">Reference proteome</keyword>
<comment type="catalytic activity">
    <reaction evidence="1 9">
        <text>Endohydrolysis of (1-&gt;4)-beta-D-xylosidic linkages in xylans.</text>
        <dbReference type="EC" id="3.2.1.8"/>
    </reaction>
</comment>
<protein>
    <recommendedName>
        <fullName evidence="9">Beta-xylanase</fullName>
        <ecNumber evidence="9">3.2.1.8</ecNumber>
    </recommendedName>
</protein>
<keyword evidence="8 9" id="KW-0624">Polysaccharide degradation</keyword>
<reference evidence="12" key="1">
    <citation type="submission" date="2021-04" db="EMBL/GenBank/DDBJ databases">
        <title>Ouciella asimina sp. nov., isolated from the surface seawater in the hydrothermal field of Okinawa Trough.</title>
        <authorList>
            <person name="Shuang W."/>
        </authorList>
    </citation>
    <scope>NUCLEOTIDE SEQUENCE</scope>
    <source>
        <strain evidence="12">LXI357</strain>
    </source>
</reference>
<accession>A0A8T4IHH9</accession>
<dbReference type="Pfam" id="PF00331">
    <property type="entry name" value="Glyco_hydro_10"/>
    <property type="match status" value="1"/>
</dbReference>
<gene>
    <name evidence="12" type="ORF">J7S20_08460</name>
</gene>
<feature type="chain" id="PRO_5035840750" description="Beta-xylanase" evidence="10">
    <location>
        <begin position="30"/>
        <end position="387"/>
    </location>
</feature>
<organism evidence="12 13">
    <name type="scientific">Stakelama marina</name>
    <dbReference type="NCBI Taxonomy" id="2826939"/>
    <lineage>
        <taxon>Bacteria</taxon>
        <taxon>Pseudomonadati</taxon>
        <taxon>Pseudomonadota</taxon>
        <taxon>Alphaproteobacteria</taxon>
        <taxon>Sphingomonadales</taxon>
        <taxon>Sphingomonadaceae</taxon>
        <taxon>Stakelama</taxon>
    </lineage>
</organism>
<name>A0A8T4IHH9_9SPHN</name>
<dbReference type="PROSITE" id="PS51318">
    <property type="entry name" value="TAT"/>
    <property type="match status" value="1"/>
</dbReference>
<evidence type="ECO:0000256" key="9">
    <source>
        <dbReference type="RuleBase" id="RU361174"/>
    </source>
</evidence>
<evidence type="ECO:0000256" key="10">
    <source>
        <dbReference type="SAM" id="SignalP"/>
    </source>
</evidence>
<evidence type="ECO:0000256" key="2">
    <source>
        <dbReference type="ARBA" id="ARBA00007495"/>
    </source>
</evidence>
<evidence type="ECO:0000313" key="12">
    <source>
        <dbReference type="EMBL" id="MBR0552535.1"/>
    </source>
</evidence>
<dbReference type="SUPFAM" id="SSF51445">
    <property type="entry name" value="(Trans)glycosidases"/>
    <property type="match status" value="1"/>
</dbReference>
<dbReference type="EC" id="3.2.1.8" evidence="9"/>
<dbReference type="EMBL" id="JAGRQC010000002">
    <property type="protein sequence ID" value="MBR0552535.1"/>
    <property type="molecule type" value="Genomic_DNA"/>
</dbReference>
<dbReference type="SMART" id="SM00633">
    <property type="entry name" value="Glyco_10"/>
    <property type="match status" value="1"/>
</dbReference>
<dbReference type="AlphaFoldDB" id="A0A8T4IHH9"/>
<comment type="caution">
    <text evidence="12">The sequence shown here is derived from an EMBL/GenBank/DDBJ whole genome shotgun (WGS) entry which is preliminary data.</text>
</comment>
<keyword evidence="5 9" id="KW-0378">Hydrolase</keyword>
<dbReference type="Gene3D" id="3.20.20.80">
    <property type="entry name" value="Glycosidases"/>
    <property type="match status" value="1"/>
</dbReference>
<dbReference type="InterPro" id="IPR044846">
    <property type="entry name" value="GH10"/>
</dbReference>
<proteinExistence type="inferred from homology"/>
<feature type="domain" description="GH10" evidence="11">
    <location>
        <begin position="63"/>
        <end position="383"/>
    </location>
</feature>
<dbReference type="PANTHER" id="PTHR31490:SF88">
    <property type="entry name" value="BETA-XYLANASE"/>
    <property type="match status" value="1"/>
</dbReference>
<dbReference type="InterPro" id="IPR017853">
    <property type="entry name" value="GH"/>
</dbReference>
<evidence type="ECO:0000313" key="13">
    <source>
        <dbReference type="Proteomes" id="UP000676996"/>
    </source>
</evidence>
<keyword evidence="4 10" id="KW-0732">Signal</keyword>
<keyword evidence="7 9" id="KW-0326">Glycosidase</keyword>
<evidence type="ECO:0000256" key="5">
    <source>
        <dbReference type="ARBA" id="ARBA00022801"/>
    </source>
</evidence>
<dbReference type="PROSITE" id="PS51760">
    <property type="entry name" value="GH10_2"/>
    <property type="match status" value="1"/>
</dbReference>
<feature type="signal peptide" evidence="10">
    <location>
        <begin position="1"/>
        <end position="29"/>
    </location>
</feature>
<dbReference type="Proteomes" id="UP000676996">
    <property type="component" value="Unassembled WGS sequence"/>
</dbReference>
<dbReference type="PRINTS" id="PR00134">
    <property type="entry name" value="GLHYDRLASE10"/>
</dbReference>
<dbReference type="GO" id="GO:0031176">
    <property type="term" value="F:endo-1,4-beta-xylanase activity"/>
    <property type="evidence" value="ECO:0007669"/>
    <property type="project" value="UniProtKB-EC"/>
</dbReference>
<evidence type="ECO:0000256" key="3">
    <source>
        <dbReference type="ARBA" id="ARBA00022651"/>
    </source>
</evidence>
<evidence type="ECO:0000259" key="11">
    <source>
        <dbReference type="PROSITE" id="PS51760"/>
    </source>
</evidence>
<evidence type="ECO:0000256" key="4">
    <source>
        <dbReference type="ARBA" id="ARBA00022729"/>
    </source>
</evidence>
<dbReference type="GO" id="GO:0045493">
    <property type="term" value="P:xylan catabolic process"/>
    <property type="evidence" value="ECO:0007669"/>
    <property type="project" value="UniProtKB-KW"/>
</dbReference>
<dbReference type="InterPro" id="IPR006311">
    <property type="entry name" value="TAT_signal"/>
</dbReference>
<comment type="similarity">
    <text evidence="2 9">Belongs to the glycosyl hydrolase 10 (cellulase F) family.</text>
</comment>
<evidence type="ECO:0000256" key="8">
    <source>
        <dbReference type="ARBA" id="ARBA00023326"/>
    </source>
</evidence>
<dbReference type="RefSeq" id="WP_284053810.1">
    <property type="nucleotide sequence ID" value="NZ_JAGRQC010000002.1"/>
</dbReference>
<dbReference type="PANTHER" id="PTHR31490">
    <property type="entry name" value="GLYCOSYL HYDROLASE"/>
    <property type="match status" value="1"/>
</dbReference>
<evidence type="ECO:0000256" key="6">
    <source>
        <dbReference type="ARBA" id="ARBA00023277"/>
    </source>
</evidence>
<sequence>MTDQFTLSRRAMLGSALGLAAGACAPAGAMRDVIPPISGPSLNDAAKHSGRRFGSAFAWAPPGADAGSFNNPEYAALLERDCGILVPENELKWQAIRPGPDQYAFAHMDAMVDYAVTHGFALRGHTLLWHRPKWFPKWLNDYDFGSRPATEAARILTDHIRTLIGRYGKHIVSFDVVNEAVDPATGDLVETSLSKAMGGVEETLDLAFRTAREAAPDTQLCYNDYMGWEPGNETHRAGVIKLLEGFRKRGTPVDALGVQSHLEMFTLDQATGLGPYQPKLWRDFLDAAVGMEYGLVITEFDVKDNALPADTAIRDKAVAEYARRYLDLMLEYPQLKDILAWGMTSRYSWLQNFKPRDDGLRERCCPYGDDFQPLPLRAAMIGAFEGA</sequence>
<keyword evidence="3" id="KW-0858">Xylan degradation</keyword>